<evidence type="ECO:0000256" key="3">
    <source>
        <dbReference type="ARBA" id="ARBA00012916"/>
    </source>
</evidence>
<dbReference type="InterPro" id="IPR035466">
    <property type="entry name" value="GlmS/AgaS_SIS"/>
</dbReference>
<keyword evidence="6" id="KW-0677">Repeat</keyword>
<keyword evidence="5" id="KW-0808">Transferase</keyword>
<dbReference type="InterPro" id="IPR017932">
    <property type="entry name" value="GATase_2_dom"/>
</dbReference>
<evidence type="ECO:0000313" key="11">
    <source>
        <dbReference type="Proteomes" id="UP000612055"/>
    </source>
</evidence>
<keyword evidence="4" id="KW-0032">Aminotransferase</keyword>
<dbReference type="FunFam" id="3.40.50.10490:FF:000001">
    <property type="entry name" value="Glutamine--fructose-6-phosphate aminotransferase [isomerizing]"/>
    <property type="match status" value="1"/>
</dbReference>
<comment type="caution">
    <text evidence="10">The sequence shown here is derived from an EMBL/GenBank/DDBJ whole genome shotgun (WGS) entry which is preliminary data.</text>
</comment>
<dbReference type="InterPro" id="IPR029055">
    <property type="entry name" value="Ntn_hydrolases_N"/>
</dbReference>
<dbReference type="SUPFAM" id="SSF56235">
    <property type="entry name" value="N-terminal nucleophile aminohydrolases (Ntn hydrolases)"/>
    <property type="match status" value="1"/>
</dbReference>
<evidence type="ECO:0000256" key="5">
    <source>
        <dbReference type="ARBA" id="ARBA00022679"/>
    </source>
</evidence>
<dbReference type="GO" id="GO:0006047">
    <property type="term" value="P:UDP-N-acetylglucosamine metabolic process"/>
    <property type="evidence" value="ECO:0007669"/>
    <property type="project" value="TreeGrafter"/>
</dbReference>
<evidence type="ECO:0000256" key="4">
    <source>
        <dbReference type="ARBA" id="ARBA00022576"/>
    </source>
</evidence>
<gene>
    <name evidence="10" type="ORF">HYH03_015293</name>
</gene>
<evidence type="ECO:0000259" key="9">
    <source>
        <dbReference type="PROSITE" id="PS51464"/>
    </source>
</evidence>
<dbReference type="EMBL" id="JAEHOE010000119">
    <property type="protein sequence ID" value="KAG2485968.1"/>
    <property type="molecule type" value="Genomic_DNA"/>
</dbReference>
<dbReference type="PANTHER" id="PTHR10937:SF0">
    <property type="entry name" value="GLUTAMINE--FRUCTOSE-6-PHOSPHATE TRANSAMINASE (ISOMERIZING)"/>
    <property type="match status" value="1"/>
</dbReference>
<dbReference type="EC" id="2.6.1.16" evidence="3"/>
<dbReference type="AlphaFoldDB" id="A0A836BSN8"/>
<evidence type="ECO:0000256" key="1">
    <source>
        <dbReference type="ARBA" id="ARBA00001031"/>
    </source>
</evidence>
<dbReference type="GO" id="GO:0006487">
    <property type="term" value="P:protein N-linked glycosylation"/>
    <property type="evidence" value="ECO:0007669"/>
    <property type="project" value="TreeGrafter"/>
</dbReference>
<dbReference type="CDD" id="cd05009">
    <property type="entry name" value="SIS_GlmS_GlmD_2"/>
    <property type="match status" value="1"/>
</dbReference>
<dbReference type="Proteomes" id="UP000612055">
    <property type="component" value="Unassembled WGS sequence"/>
</dbReference>
<dbReference type="Gene3D" id="3.40.50.10490">
    <property type="entry name" value="Glucose-6-phosphate isomerase like protein, domain 1"/>
    <property type="match status" value="3"/>
</dbReference>
<dbReference type="PROSITE" id="PS51278">
    <property type="entry name" value="GATASE_TYPE_2"/>
    <property type="match status" value="1"/>
</dbReference>
<evidence type="ECO:0000256" key="7">
    <source>
        <dbReference type="ARBA" id="ARBA00022962"/>
    </source>
</evidence>
<evidence type="ECO:0000256" key="2">
    <source>
        <dbReference type="ARBA" id="ARBA00004775"/>
    </source>
</evidence>
<dbReference type="PANTHER" id="PTHR10937">
    <property type="entry name" value="GLUCOSAMINE--FRUCTOSE-6-PHOSPHATE AMINOTRANSFERASE, ISOMERIZING"/>
    <property type="match status" value="1"/>
</dbReference>
<dbReference type="GO" id="GO:0006002">
    <property type="term" value="P:fructose 6-phosphate metabolic process"/>
    <property type="evidence" value="ECO:0007669"/>
    <property type="project" value="TreeGrafter"/>
</dbReference>
<evidence type="ECO:0000256" key="6">
    <source>
        <dbReference type="ARBA" id="ARBA00022737"/>
    </source>
</evidence>
<dbReference type="OrthoDB" id="15235at2759"/>
<comment type="pathway">
    <text evidence="2">Nucleotide-sugar biosynthesis; UDP-N-acetyl-alpha-D-glucosamine biosynthesis; alpha-D-glucosamine 6-phosphate from D-fructose 6-phosphate: step 1/1.</text>
</comment>
<evidence type="ECO:0000313" key="10">
    <source>
        <dbReference type="EMBL" id="KAG2485968.1"/>
    </source>
</evidence>
<dbReference type="SUPFAM" id="SSF53697">
    <property type="entry name" value="SIS domain"/>
    <property type="match status" value="1"/>
</dbReference>
<dbReference type="InterPro" id="IPR035490">
    <property type="entry name" value="GlmS/FrlB_SIS"/>
</dbReference>
<dbReference type="FunFam" id="3.60.20.10:FF:000052">
    <property type="entry name" value="Glutamine--fructose-6-phosphate aminotransferase [isomerizing] 2"/>
    <property type="match status" value="1"/>
</dbReference>
<reference evidence="10" key="1">
    <citation type="journal article" date="2020" name="bioRxiv">
        <title>Comparative genomics of Chlamydomonas.</title>
        <authorList>
            <person name="Craig R.J."/>
            <person name="Hasan A.R."/>
            <person name="Ness R.W."/>
            <person name="Keightley P.D."/>
        </authorList>
    </citation>
    <scope>NUCLEOTIDE SEQUENCE</scope>
    <source>
        <strain evidence="10">CCAP 11/70</strain>
    </source>
</reference>
<proteinExistence type="predicted"/>
<dbReference type="Pfam" id="PF13522">
    <property type="entry name" value="GATase_6"/>
    <property type="match status" value="1"/>
</dbReference>
<evidence type="ECO:0000259" key="8">
    <source>
        <dbReference type="PROSITE" id="PS51278"/>
    </source>
</evidence>
<dbReference type="CDD" id="cd05008">
    <property type="entry name" value="SIS_GlmS_GlmD_1"/>
    <property type="match status" value="1"/>
</dbReference>
<dbReference type="InterPro" id="IPR047084">
    <property type="entry name" value="GFAT_N"/>
</dbReference>
<name>A0A836BSN8_9CHLO</name>
<dbReference type="PROSITE" id="PS51464">
    <property type="entry name" value="SIS"/>
    <property type="match status" value="2"/>
</dbReference>
<dbReference type="Pfam" id="PF01380">
    <property type="entry name" value="SIS"/>
    <property type="match status" value="2"/>
</dbReference>
<keyword evidence="7" id="KW-0315">Glutamine amidotransferase</keyword>
<dbReference type="CDD" id="cd00714">
    <property type="entry name" value="GFAT"/>
    <property type="match status" value="1"/>
</dbReference>
<feature type="domain" description="Glutamine amidotransferase type-2" evidence="8">
    <location>
        <begin position="2"/>
        <end position="289"/>
    </location>
</feature>
<protein>
    <recommendedName>
        <fullName evidence="3">glutamine--fructose-6-phosphate transaminase (isomerizing)</fullName>
        <ecNumber evidence="3">2.6.1.16</ecNumber>
    </recommendedName>
</protein>
<dbReference type="Gene3D" id="3.60.20.10">
    <property type="entry name" value="Glutamine Phosphoribosylpyrophosphate, subunit 1, domain 1"/>
    <property type="match status" value="1"/>
</dbReference>
<accession>A0A836BSN8</accession>
<sequence>MCGIVGYYTFNVRRDLKYVLDCLFNGLKRLEYRGYDSAGVCFDVVDPYPLSQHRAEGGQEVIAEENGVHDSAVPLIVKEVGKVEALERMAYETVERDQLDLKREYRSQVGIAHTRWATHGPPSAVNSHPIASDAEAQFVVVHNGIITNYNLIKDFLIKHGETFVTETDTEVIPKLCKFVYDRLSEKVPFPKLVMEVLKKLEGAYAVLVKSTHYPGELVACKRGSPMILGIREAPGTRRTSFNRLHDAADTKWRHESIECFIASDASAVIEHTKKVIVLEDNDVLHLCGGGYGIYNTEGHNVEEAVPRVLLTLQLEVEQIMKGGYDHFMQKEIHEQPESLLQTMRGRVQFQRPAVGNPYLTQRVKLGGLVEHGATVSRCRRIMLVACGTSFHACLATRQTLEEMCEVPVVLELASDFLDRRCPIFRDDTCFFLSQSGETADTLRSLEYAKAHGALCVGVTNTVGSAISRMTHCGVHLNAGYEIGVASTKAYTSQILAITMMALQLPPPRVTKHTRFPPPLPPPAPQAYTSQILAITMMALQLAEDSISKRERRDCIIDELGQLPGKVRSTLMLDSAMLELAESLKGASSLLFFGRGYNYATALEAALKVKEVALIHSEGILAGEMKHGPLALVDKHMPIVVIATRDGMYKKMESVIQQLLAREAQLYILCNEGDESMKAYEAKGCKLIQVPETVDCLQPVINIVPLQLLSYHLTVLRGLNVDQPRNLAKSVTVSEEH</sequence>
<dbReference type="InterPro" id="IPR001347">
    <property type="entry name" value="SIS_dom"/>
</dbReference>
<dbReference type="FunFam" id="3.40.50.10490:FF:000002">
    <property type="entry name" value="Glutamine--fructose-6-phosphate aminotransferase [isomerizing]"/>
    <property type="match status" value="1"/>
</dbReference>
<feature type="domain" description="SIS" evidence="9">
    <location>
        <begin position="579"/>
        <end position="723"/>
    </location>
</feature>
<organism evidence="10 11">
    <name type="scientific">Edaphochlamys debaryana</name>
    <dbReference type="NCBI Taxonomy" id="47281"/>
    <lineage>
        <taxon>Eukaryota</taxon>
        <taxon>Viridiplantae</taxon>
        <taxon>Chlorophyta</taxon>
        <taxon>core chlorophytes</taxon>
        <taxon>Chlorophyceae</taxon>
        <taxon>CS clade</taxon>
        <taxon>Chlamydomonadales</taxon>
        <taxon>Chlamydomonadales incertae sedis</taxon>
        <taxon>Edaphochlamys</taxon>
    </lineage>
</organism>
<dbReference type="GO" id="GO:0097367">
    <property type="term" value="F:carbohydrate derivative binding"/>
    <property type="evidence" value="ECO:0007669"/>
    <property type="project" value="InterPro"/>
</dbReference>
<dbReference type="GO" id="GO:0046349">
    <property type="term" value="P:amino sugar biosynthetic process"/>
    <property type="evidence" value="ECO:0007669"/>
    <property type="project" value="UniProtKB-ARBA"/>
</dbReference>
<dbReference type="InterPro" id="IPR046348">
    <property type="entry name" value="SIS_dom_sf"/>
</dbReference>
<dbReference type="GO" id="GO:0004360">
    <property type="term" value="F:glutamine-fructose-6-phosphate transaminase (isomerizing) activity"/>
    <property type="evidence" value="ECO:0007669"/>
    <property type="project" value="UniProtKB-EC"/>
</dbReference>
<keyword evidence="11" id="KW-1185">Reference proteome</keyword>
<comment type="catalytic activity">
    <reaction evidence="1">
        <text>D-fructose 6-phosphate + L-glutamine = D-glucosamine 6-phosphate + L-glutamate</text>
        <dbReference type="Rhea" id="RHEA:13237"/>
        <dbReference type="ChEBI" id="CHEBI:29985"/>
        <dbReference type="ChEBI" id="CHEBI:58359"/>
        <dbReference type="ChEBI" id="CHEBI:58725"/>
        <dbReference type="ChEBI" id="CHEBI:61527"/>
        <dbReference type="EC" id="2.6.1.16"/>
    </reaction>
</comment>
<feature type="domain" description="SIS" evidence="9">
    <location>
        <begin position="371"/>
        <end position="510"/>
    </location>
</feature>